<dbReference type="GO" id="GO:0004146">
    <property type="term" value="F:dihydrofolate reductase activity"/>
    <property type="evidence" value="ECO:0007669"/>
    <property type="project" value="UniProtKB-EC"/>
</dbReference>
<gene>
    <name evidence="2" type="primary">folA_2</name>
    <name evidence="2" type="ORF">E5S67_05498</name>
</gene>
<dbReference type="Gene3D" id="3.40.430.10">
    <property type="entry name" value="Dihydrofolate Reductase, subunit A"/>
    <property type="match status" value="1"/>
</dbReference>
<dbReference type="PANTHER" id="PTHR38011:SF11">
    <property type="entry name" value="2,5-DIAMINO-6-RIBOSYLAMINO-4(3H)-PYRIMIDINONE 5'-PHOSPHATE REDUCTASE"/>
    <property type="match status" value="1"/>
</dbReference>
<dbReference type="PANTHER" id="PTHR38011">
    <property type="entry name" value="DIHYDROFOLATE REDUCTASE FAMILY PROTEIN (AFU_ORTHOLOGUE AFUA_8G06820)"/>
    <property type="match status" value="1"/>
</dbReference>
<dbReference type="SUPFAM" id="SSF53597">
    <property type="entry name" value="Dihydrofolate reductase-like"/>
    <property type="match status" value="1"/>
</dbReference>
<dbReference type="Proteomes" id="UP000702425">
    <property type="component" value="Unassembled WGS sequence"/>
</dbReference>
<dbReference type="InterPro" id="IPR024072">
    <property type="entry name" value="DHFR-like_dom_sf"/>
</dbReference>
<dbReference type="InterPro" id="IPR050765">
    <property type="entry name" value="Riboflavin_Biosynth_HTPR"/>
</dbReference>
<protein>
    <submittedName>
        <fullName evidence="2">Dihydrofolate reductase</fullName>
        <ecNumber evidence="2">1.5.1.3</ecNumber>
    </submittedName>
</protein>
<feature type="domain" description="Bacterial bifunctional deaminase-reductase C-terminal" evidence="1">
    <location>
        <begin position="4"/>
        <end position="181"/>
    </location>
</feature>
<reference evidence="2 3" key="1">
    <citation type="journal article" date="2020" name="Sci. Rep.">
        <title>A novel cyanobacterial geosmin producer, revising GeoA distribution and dispersion patterns in Bacteria.</title>
        <authorList>
            <person name="Churro C."/>
            <person name="Semedo-Aguiar A.P."/>
            <person name="Silva A.D."/>
            <person name="Pereira-Leal J.B."/>
            <person name="Leite R.B."/>
        </authorList>
    </citation>
    <scope>NUCLEOTIDE SEQUENCE [LARGE SCALE GENOMIC DNA]</scope>
    <source>
        <strain evidence="2 3">IPMA8</strain>
    </source>
</reference>
<comment type="caution">
    <text evidence="2">The sequence shown here is derived from an EMBL/GenBank/DDBJ whole genome shotgun (WGS) entry which is preliminary data.</text>
</comment>
<dbReference type="RefSeq" id="WP_172191989.1">
    <property type="nucleotide sequence ID" value="NZ_CAWPPK010000055.1"/>
</dbReference>
<proteinExistence type="predicted"/>
<dbReference type="Pfam" id="PF01872">
    <property type="entry name" value="RibD_C"/>
    <property type="match status" value="1"/>
</dbReference>
<keyword evidence="2" id="KW-0560">Oxidoreductase</keyword>
<organism evidence="2 3">
    <name type="scientific">Microcoleus asticus IPMA8</name>
    <dbReference type="NCBI Taxonomy" id="2563858"/>
    <lineage>
        <taxon>Bacteria</taxon>
        <taxon>Bacillati</taxon>
        <taxon>Cyanobacteriota</taxon>
        <taxon>Cyanophyceae</taxon>
        <taxon>Oscillatoriophycideae</taxon>
        <taxon>Oscillatoriales</taxon>
        <taxon>Microcoleaceae</taxon>
        <taxon>Microcoleus</taxon>
        <taxon>Microcoleus asticus</taxon>
    </lineage>
</organism>
<evidence type="ECO:0000313" key="2">
    <source>
        <dbReference type="EMBL" id="NQE37721.1"/>
    </source>
</evidence>
<dbReference type="InterPro" id="IPR002734">
    <property type="entry name" value="RibDG_C"/>
</dbReference>
<evidence type="ECO:0000313" key="3">
    <source>
        <dbReference type="Proteomes" id="UP000702425"/>
    </source>
</evidence>
<dbReference type="EMBL" id="SRRZ01000148">
    <property type="protein sequence ID" value="NQE37721.1"/>
    <property type="molecule type" value="Genomic_DNA"/>
</dbReference>
<evidence type="ECO:0000259" key="1">
    <source>
        <dbReference type="Pfam" id="PF01872"/>
    </source>
</evidence>
<name>A0ABX2D4Z5_9CYAN</name>
<keyword evidence="3" id="KW-1185">Reference proteome</keyword>
<sequence length="190" mass="21395">MRKLKYYVACTVDGFIAREDGSFDCFPMEGEHFADLFDSFPETFPAHFQEARGIRTENKQFDAVLMGRQTYEVGLNVGVTNPYPSLKQYVFSRTMEASPDENIELVSDNPVALVKELKKETGKDIWLCGGGALAATLFSEIDEMIVKLNPLVIGSGIPLFSRALDPTNLELADRKIYSNGFMLLHYRVKH</sequence>
<accession>A0ABX2D4Z5</accession>
<dbReference type="EC" id="1.5.1.3" evidence="2"/>